<dbReference type="PANTHER" id="PTHR24034:SF89">
    <property type="entry name" value="COMPLEMENT COMPONENT C1Q RECEPTOR"/>
    <property type="match status" value="1"/>
</dbReference>
<dbReference type="InterPro" id="IPR000152">
    <property type="entry name" value="EGF-type_Asp/Asn_hydroxyl_site"/>
</dbReference>
<dbReference type="SUPFAM" id="SSF57184">
    <property type="entry name" value="Growth factor receptor domain"/>
    <property type="match status" value="1"/>
</dbReference>
<proteinExistence type="predicted"/>
<dbReference type="Proteomes" id="UP000221165">
    <property type="component" value="Unassembled WGS sequence"/>
</dbReference>
<gene>
    <name evidence="7" type="ORF">CSUI_007210</name>
</gene>
<dbReference type="InterPro" id="IPR049883">
    <property type="entry name" value="NOTCH1_EGF-like"/>
</dbReference>
<dbReference type="Gene3D" id="2.10.25.10">
    <property type="entry name" value="Laminin"/>
    <property type="match status" value="2"/>
</dbReference>
<keyword evidence="1 5" id="KW-0245">EGF-like domain</keyword>
<evidence type="ECO:0000256" key="5">
    <source>
        <dbReference type="PROSITE-ProRule" id="PRU00076"/>
    </source>
</evidence>
<dbReference type="InterPro" id="IPR018097">
    <property type="entry name" value="EGF_Ca-bd_CS"/>
</dbReference>
<dbReference type="InterPro" id="IPR001881">
    <property type="entry name" value="EGF-like_Ca-bd_dom"/>
</dbReference>
<dbReference type="FunFam" id="2.10.25.10:FF:000038">
    <property type="entry name" value="Fibrillin 2"/>
    <property type="match status" value="1"/>
</dbReference>
<dbReference type="CDD" id="cd00054">
    <property type="entry name" value="EGF_CA"/>
    <property type="match status" value="1"/>
</dbReference>
<dbReference type="RefSeq" id="XP_067920651.1">
    <property type="nucleotide sequence ID" value="XM_068067360.1"/>
</dbReference>
<dbReference type="GeneID" id="94430571"/>
<evidence type="ECO:0000313" key="8">
    <source>
        <dbReference type="Proteomes" id="UP000221165"/>
    </source>
</evidence>
<reference evidence="7 8" key="1">
    <citation type="journal article" date="2017" name="Int. J. Parasitol.">
        <title>The genome of the protozoan parasite Cystoisospora suis and a reverse vaccinology approach to identify vaccine candidates.</title>
        <authorList>
            <person name="Palmieri N."/>
            <person name="Shrestha A."/>
            <person name="Ruttkowski B."/>
            <person name="Beck T."/>
            <person name="Vogl C."/>
            <person name="Tomley F."/>
            <person name="Blake D.P."/>
            <person name="Joachim A."/>
        </authorList>
    </citation>
    <scope>NUCLEOTIDE SEQUENCE [LARGE SCALE GENOMIC DNA]</scope>
    <source>
        <strain evidence="7 8">Wien I</strain>
    </source>
</reference>
<evidence type="ECO:0000256" key="3">
    <source>
        <dbReference type="ARBA" id="ARBA00022737"/>
    </source>
</evidence>
<feature type="non-terminal residue" evidence="7">
    <location>
        <position position="199"/>
    </location>
</feature>
<dbReference type="InterPro" id="IPR050751">
    <property type="entry name" value="ECM_structural_protein"/>
</dbReference>
<dbReference type="SMART" id="SM00181">
    <property type="entry name" value="EGF"/>
    <property type="match status" value="3"/>
</dbReference>
<protein>
    <submittedName>
        <fullName evidence="7">Calcium binding egf domain-containing protein</fullName>
    </submittedName>
</protein>
<dbReference type="SMART" id="SM00179">
    <property type="entry name" value="EGF_CA"/>
    <property type="match status" value="1"/>
</dbReference>
<dbReference type="EMBL" id="MIGC01003747">
    <property type="protein sequence ID" value="PHJ18949.1"/>
    <property type="molecule type" value="Genomic_DNA"/>
</dbReference>
<dbReference type="PROSITE" id="PS50026">
    <property type="entry name" value="EGF_3"/>
    <property type="match status" value="1"/>
</dbReference>
<organism evidence="7 8">
    <name type="scientific">Cystoisospora suis</name>
    <dbReference type="NCBI Taxonomy" id="483139"/>
    <lineage>
        <taxon>Eukaryota</taxon>
        <taxon>Sar</taxon>
        <taxon>Alveolata</taxon>
        <taxon>Apicomplexa</taxon>
        <taxon>Conoidasida</taxon>
        <taxon>Coccidia</taxon>
        <taxon>Eucoccidiorida</taxon>
        <taxon>Eimeriorina</taxon>
        <taxon>Sarcocystidae</taxon>
        <taxon>Cystoisospora</taxon>
    </lineage>
</organism>
<evidence type="ECO:0000313" key="7">
    <source>
        <dbReference type="EMBL" id="PHJ18949.1"/>
    </source>
</evidence>
<feature type="domain" description="EGF-like" evidence="6">
    <location>
        <begin position="117"/>
        <end position="156"/>
    </location>
</feature>
<evidence type="ECO:0000259" key="6">
    <source>
        <dbReference type="PROSITE" id="PS50026"/>
    </source>
</evidence>
<evidence type="ECO:0000256" key="1">
    <source>
        <dbReference type="ARBA" id="ARBA00022536"/>
    </source>
</evidence>
<keyword evidence="3" id="KW-0677">Repeat</keyword>
<dbReference type="AlphaFoldDB" id="A0A2C6KP95"/>
<evidence type="ECO:0000256" key="4">
    <source>
        <dbReference type="ARBA" id="ARBA00023157"/>
    </source>
</evidence>
<dbReference type="PROSITE" id="PS00010">
    <property type="entry name" value="ASX_HYDROXYL"/>
    <property type="match status" value="1"/>
</dbReference>
<dbReference type="VEuPathDB" id="ToxoDB:CSUI_007210"/>
<dbReference type="PROSITE" id="PS01186">
    <property type="entry name" value="EGF_2"/>
    <property type="match status" value="1"/>
</dbReference>
<evidence type="ECO:0000256" key="2">
    <source>
        <dbReference type="ARBA" id="ARBA00022729"/>
    </source>
</evidence>
<keyword evidence="4" id="KW-1015">Disulfide bond</keyword>
<dbReference type="Pfam" id="PF07645">
    <property type="entry name" value="EGF_CA"/>
    <property type="match status" value="1"/>
</dbReference>
<comment type="caution">
    <text evidence="7">The sequence shown here is derived from an EMBL/GenBank/DDBJ whole genome shotgun (WGS) entry which is preliminary data.</text>
</comment>
<accession>A0A2C6KP95</accession>
<name>A0A2C6KP95_9APIC</name>
<keyword evidence="2" id="KW-0732">Signal</keyword>
<dbReference type="SUPFAM" id="SSF57196">
    <property type="entry name" value="EGF/Laminin"/>
    <property type="match status" value="1"/>
</dbReference>
<dbReference type="InterPro" id="IPR009030">
    <property type="entry name" value="Growth_fac_rcpt_cys_sf"/>
</dbReference>
<sequence length="199" mass="21146">MKTVPLKFQSSSRSSAPRGGKVAVRSVGVLKSRPSSFAVPSVVLSFLLVSALLSFNCSNKHEQGFVQFVEALSCSENNGECGSNSYCINVSNGAVSCTCWKGYQSAGGGRPGSNCVDIDECAGNVCPANSTCVNTPGSYECNCNEGFEKGENNDCIAQLRCSKDNDCDPIFAECVQLESKYECKCLQFFNGSGKVNECV</sequence>
<dbReference type="GO" id="GO:0005509">
    <property type="term" value="F:calcium ion binding"/>
    <property type="evidence" value="ECO:0007669"/>
    <property type="project" value="InterPro"/>
</dbReference>
<keyword evidence="8" id="KW-1185">Reference proteome</keyword>
<dbReference type="InterPro" id="IPR000742">
    <property type="entry name" value="EGF"/>
</dbReference>
<dbReference type="PROSITE" id="PS01187">
    <property type="entry name" value="EGF_CA"/>
    <property type="match status" value="1"/>
</dbReference>
<comment type="caution">
    <text evidence="5">Lacks conserved residue(s) required for the propagation of feature annotation.</text>
</comment>
<dbReference type="OrthoDB" id="10045365at2759"/>
<dbReference type="PANTHER" id="PTHR24034">
    <property type="entry name" value="EGF-LIKE DOMAIN-CONTAINING PROTEIN"/>
    <property type="match status" value="1"/>
</dbReference>